<feature type="transmembrane region" description="Helical" evidence="2">
    <location>
        <begin position="356"/>
        <end position="373"/>
    </location>
</feature>
<feature type="compositionally biased region" description="Acidic residues" evidence="1">
    <location>
        <begin position="271"/>
        <end position="289"/>
    </location>
</feature>
<keyword evidence="2" id="KW-0472">Membrane</keyword>
<feature type="transmembrane region" description="Helical" evidence="2">
    <location>
        <begin position="550"/>
        <end position="571"/>
    </location>
</feature>
<dbReference type="AlphaFoldDB" id="A0A0M4DFT3"/>
<name>A0A0M4DFT3_STRPR</name>
<feature type="compositionally biased region" description="Basic and acidic residues" evidence="1">
    <location>
        <begin position="290"/>
        <end position="323"/>
    </location>
</feature>
<evidence type="ECO:0000313" key="4">
    <source>
        <dbReference type="Proteomes" id="UP000060513"/>
    </source>
</evidence>
<dbReference type="PATRIC" id="fig|38300.4.peg.6747"/>
<keyword evidence="2" id="KW-0812">Transmembrane</keyword>
<proteinExistence type="predicted"/>
<reference evidence="3 4" key="1">
    <citation type="submission" date="2015-08" db="EMBL/GenBank/DDBJ databases">
        <title>Genome sequence of the pristinamycin over-producing bacterium Streptomyces pristinaespiralis HCCB10218.</title>
        <authorList>
            <person name="Tian J."/>
            <person name="Yang J."/>
            <person name="Li L."/>
            <person name="Ruan L."/>
            <person name="Wei W."/>
            <person name="Zheng G."/>
            <person name="Wei Z."/>
            <person name="Yang S."/>
            <person name="Ge M."/>
            <person name="Jiang W."/>
            <person name="Lu Y."/>
        </authorList>
    </citation>
    <scope>NUCLEOTIDE SEQUENCE [LARGE SCALE GENOMIC DNA]</scope>
    <source>
        <strain evidence="3 4">HCCB 10218</strain>
    </source>
</reference>
<keyword evidence="2" id="KW-1133">Transmembrane helix</keyword>
<gene>
    <name evidence="3" type="ORF">SPRI_6452</name>
</gene>
<feature type="transmembrane region" description="Helical" evidence="2">
    <location>
        <begin position="663"/>
        <end position="683"/>
    </location>
</feature>
<protein>
    <submittedName>
        <fullName evidence="3">Membrane protein</fullName>
    </submittedName>
</protein>
<feature type="transmembrane region" description="Helical" evidence="2">
    <location>
        <begin position="462"/>
        <end position="482"/>
    </location>
</feature>
<feature type="transmembrane region" description="Helical" evidence="2">
    <location>
        <begin position="494"/>
        <end position="520"/>
    </location>
</feature>
<accession>A0A0M4DFT3</accession>
<dbReference type="InterPro" id="IPR029058">
    <property type="entry name" value="AB_hydrolase_fold"/>
</dbReference>
<feature type="transmembrane region" description="Helical" evidence="2">
    <location>
        <begin position="139"/>
        <end position="157"/>
    </location>
</feature>
<feature type="region of interest" description="Disordered" evidence="1">
    <location>
        <begin position="257"/>
        <end position="336"/>
    </location>
</feature>
<organism evidence="3">
    <name type="scientific">Streptomyces pristinaespiralis</name>
    <dbReference type="NCBI Taxonomy" id="38300"/>
    <lineage>
        <taxon>Bacteria</taxon>
        <taxon>Bacillati</taxon>
        <taxon>Actinomycetota</taxon>
        <taxon>Actinomycetes</taxon>
        <taxon>Kitasatosporales</taxon>
        <taxon>Streptomycetaceae</taxon>
        <taxon>Streptomyces</taxon>
    </lineage>
</organism>
<evidence type="ECO:0000256" key="1">
    <source>
        <dbReference type="SAM" id="MobiDB-lite"/>
    </source>
</evidence>
<dbReference type="Proteomes" id="UP000060513">
    <property type="component" value="Chromosome"/>
</dbReference>
<feature type="transmembrane region" description="Helical" evidence="2">
    <location>
        <begin position="618"/>
        <end position="643"/>
    </location>
</feature>
<feature type="transmembrane region" description="Helical" evidence="2">
    <location>
        <begin position="232"/>
        <end position="249"/>
    </location>
</feature>
<dbReference type="STRING" id="38300.SPRI_6452"/>
<feature type="transmembrane region" description="Helical" evidence="2">
    <location>
        <begin position="429"/>
        <end position="447"/>
    </location>
</feature>
<evidence type="ECO:0000256" key="2">
    <source>
        <dbReference type="SAM" id="Phobius"/>
    </source>
</evidence>
<dbReference type="EMBL" id="CP011340">
    <property type="protein sequence ID" value="ALC24758.1"/>
    <property type="molecule type" value="Genomic_DNA"/>
</dbReference>
<dbReference type="KEGG" id="spri:SPRI_6452"/>
<feature type="transmembrane region" description="Helical" evidence="2">
    <location>
        <begin position="385"/>
        <end position="408"/>
    </location>
</feature>
<feature type="transmembrane region" description="Helical" evidence="2">
    <location>
        <begin position="169"/>
        <end position="189"/>
    </location>
</feature>
<dbReference type="SUPFAM" id="SSF53474">
    <property type="entry name" value="alpha/beta-Hydrolases"/>
    <property type="match status" value="1"/>
</dbReference>
<evidence type="ECO:0000313" key="3">
    <source>
        <dbReference type="EMBL" id="ALC24758.1"/>
    </source>
</evidence>
<feature type="region of interest" description="Disordered" evidence="1">
    <location>
        <begin position="46"/>
        <end position="67"/>
    </location>
</feature>
<sequence>MRAVRRPVVIRDSVAIVAAGGTPDEAAPYRPLAFHPFRPVVFRSGSSRDEGVTAVSPATQEPRSGGPALELLVHGVGGATPQDMLGDPRTVRITGDEKAAVYRRTDDAEAEDRPGDYRDRPIPEAYCWSNLTSGNGARALWLLLLPFMVVNLAHWMRPRAKGRRTTTRLYGALVRLVALTLTVLLTAAACEVALDLLAWQCAGSDACSDERSWLGFMSAAREGWWSQPGRRLTVAAVVPAALVALLWYLSNRTWSAYESQRPPTGAGDTAAGDEDDEGDEDTPEAEDGDHDGRNGRGEDSRNGRGEDGRNGRGEDGDHEDGGDHPGSAGQRKPLVRPALGRPGFWYGRRLVARLRAAHTAAGLLTVAAAVAGAAARHDRGGENALLKVCGILLEGALVAGAAAVLWVVARRGRSERRVDAGIDRAAVRCLPGAALVLLALSLLYASWSRPGWTSAGTLPGDVTFRVIVLAQGALVVALAVAARRLHRRARHPRTVLHGLGGPAVAMLACALGGVMTGGVAQRVADWLDGPGTPGMDGEGTIPGPPVLLSWQASVIPVLLAVLLVPAVLLAVRTWHTARRLVPQIEAEYFDGDPGEGRRDRVRTRRIAGTRARAALTDVAPLIVGVVSGATLLLGAAAVGGAWASGEVPGRSFGEGPAESAAEAAQALGSWLIGFGFILFVTMGRRAYRDASARRTIGILWDVGTFWPRAAHPFAPPCYAERAVPDLTWRMCTWTGRTGGRLVISGHSQGSVLAAAAVWQLPADTRKRVALLTYGSPLERLYGRWFPAYFGPKALLELSSEVDCWRNLWRRTDPIGGPMLITAETDPAGDGCDDPTDVDRQALKDPVVYGRSERHPLPEPILGHSDYQAHPDFAKERAALLDRLTPAVPRQAQGSSGRSSA</sequence>